<dbReference type="Pfam" id="PF00225">
    <property type="entry name" value="Kinesin"/>
    <property type="match status" value="1"/>
</dbReference>
<evidence type="ECO:0000313" key="5">
    <source>
        <dbReference type="EMBL" id="KAK5915854.1"/>
    </source>
</evidence>
<comment type="caution">
    <text evidence="5">The sequence shown here is derived from an EMBL/GenBank/DDBJ whole genome shotgun (WGS) entry which is preliminary data.</text>
</comment>
<protein>
    <recommendedName>
        <fullName evidence="4">Kinesin motor domain-containing protein</fullName>
    </recommendedName>
</protein>
<dbReference type="InterPro" id="IPR001752">
    <property type="entry name" value="Kinesin_motor_dom"/>
</dbReference>
<reference evidence="5 6" key="1">
    <citation type="journal article" date="2023" name="Mol. Biol. Evol.">
        <title>Genomics of Secondarily Temperate Adaptation in the Only Non-Antarctic Icefish.</title>
        <authorList>
            <person name="Rivera-Colon A.G."/>
            <person name="Rayamajhi N."/>
            <person name="Minhas B.F."/>
            <person name="Madrigal G."/>
            <person name="Bilyk K.T."/>
            <person name="Yoon V."/>
            <person name="Hune M."/>
            <person name="Gregory S."/>
            <person name="Cheng C.H.C."/>
            <person name="Catchen J.M."/>
        </authorList>
    </citation>
    <scope>NUCLEOTIDE SEQUENCE [LARGE SCALE GENOMIC DNA]</scope>
    <source>
        <strain evidence="5">JC2023a</strain>
    </source>
</reference>
<dbReference type="SMART" id="SM00129">
    <property type="entry name" value="KISc"/>
    <property type="match status" value="1"/>
</dbReference>
<feature type="binding site" evidence="3">
    <location>
        <begin position="108"/>
        <end position="115"/>
    </location>
    <ligand>
        <name>ATP</name>
        <dbReference type="ChEBI" id="CHEBI:30616"/>
    </ligand>
</feature>
<dbReference type="PANTHER" id="PTHR47117">
    <property type="entry name" value="STAR-RELATED LIPID TRANSFER PROTEIN 9"/>
    <property type="match status" value="1"/>
</dbReference>
<organism evidence="5 6">
    <name type="scientific">Champsocephalus esox</name>
    <name type="common">pike icefish</name>
    <dbReference type="NCBI Taxonomy" id="159716"/>
    <lineage>
        <taxon>Eukaryota</taxon>
        <taxon>Metazoa</taxon>
        <taxon>Chordata</taxon>
        <taxon>Craniata</taxon>
        <taxon>Vertebrata</taxon>
        <taxon>Euteleostomi</taxon>
        <taxon>Actinopterygii</taxon>
        <taxon>Neopterygii</taxon>
        <taxon>Teleostei</taxon>
        <taxon>Neoteleostei</taxon>
        <taxon>Acanthomorphata</taxon>
        <taxon>Eupercaria</taxon>
        <taxon>Perciformes</taxon>
        <taxon>Notothenioidei</taxon>
        <taxon>Channichthyidae</taxon>
        <taxon>Champsocephalus</taxon>
    </lineage>
</organism>
<dbReference type="GO" id="GO:0008017">
    <property type="term" value="F:microtubule binding"/>
    <property type="evidence" value="ECO:0007669"/>
    <property type="project" value="InterPro"/>
</dbReference>
<evidence type="ECO:0000313" key="6">
    <source>
        <dbReference type="Proteomes" id="UP001335648"/>
    </source>
</evidence>
<gene>
    <name evidence="5" type="ORF">CesoFtcFv8_001409</name>
</gene>
<dbReference type="AlphaFoldDB" id="A0AAN8D5V3"/>
<evidence type="ECO:0000256" key="2">
    <source>
        <dbReference type="ARBA" id="ARBA00022840"/>
    </source>
</evidence>
<dbReference type="EMBL" id="JAULUE010002046">
    <property type="protein sequence ID" value="KAK5915854.1"/>
    <property type="molecule type" value="Genomic_DNA"/>
</dbReference>
<dbReference type="GO" id="GO:0007018">
    <property type="term" value="P:microtubule-based movement"/>
    <property type="evidence" value="ECO:0007669"/>
    <property type="project" value="InterPro"/>
</dbReference>
<dbReference type="InterPro" id="IPR027417">
    <property type="entry name" value="P-loop_NTPase"/>
</dbReference>
<comment type="similarity">
    <text evidence="3">Belongs to the TRAFAC class myosin-kinesin ATPase superfamily. Kinesin family.</text>
</comment>
<keyword evidence="2 3" id="KW-0067">ATP-binding</keyword>
<proteinExistence type="inferred from homology"/>
<dbReference type="GO" id="GO:0005524">
    <property type="term" value="F:ATP binding"/>
    <property type="evidence" value="ECO:0007669"/>
    <property type="project" value="UniProtKB-UniRule"/>
</dbReference>
<keyword evidence="1 3" id="KW-0547">Nucleotide-binding</keyword>
<keyword evidence="6" id="KW-1185">Reference proteome</keyword>
<dbReference type="Gene3D" id="3.40.850.10">
    <property type="entry name" value="Kinesin motor domain"/>
    <property type="match status" value="1"/>
</dbReference>
<sequence length="259" mass="28943">MGESSLDDANVKVAVRVRPMNRREKELNTKCIVDMGNNQTILHPGGANLGKADSRNQTKVFAYDYCFWSMDETDKEQFAGQEVVFQCLGESLLHNAFQGYNACIFAYGQTGSGKSYTMMGSVDQPGLIPRLCSALFMRTQKEEREEESFTVEVSYMEIYNEKVRDLLDPKGGKQSLRVREHKVLGPYVDGLSRLAVACYKDIEVLMSEGNKSRTVAATNMNEESSRSHAVFNIILTHTLKDVKSETKSPSADPVNNLQA</sequence>
<accession>A0AAN8D5V3</accession>
<dbReference type="PRINTS" id="PR00380">
    <property type="entry name" value="KINESINHEAVY"/>
</dbReference>
<keyword evidence="3" id="KW-0505">Motor protein</keyword>
<dbReference type="PROSITE" id="PS50067">
    <property type="entry name" value="KINESIN_MOTOR_2"/>
    <property type="match status" value="1"/>
</dbReference>
<evidence type="ECO:0000256" key="3">
    <source>
        <dbReference type="PROSITE-ProRule" id="PRU00283"/>
    </source>
</evidence>
<name>A0AAN8D5V3_9TELE</name>
<dbReference type="GO" id="GO:0003777">
    <property type="term" value="F:microtubule motor activity"/>
    <property type="evidence" value="ECO:0007669"/>
    <property type="project" value="InterPro"/>
</dbReference>
<evidence type="ECO:0000259" key="4">
    <source>
        <dbReference type="PROSITE" id="PS50067"/>
    </source>
</evidence>
<feature type="domain" description="Kinesin motor" evidence="4">
    <location>
        <begin position="10"/>
        <end position="259"/>
    </location>
</feature>
<evidence type="ECO:0000256" key="1">
    <source>
        <dbReference type="ARBA" id="ARBA00022741"/>
    </source>
</evidence>
<dbReference type="InterPro" id="IPR036961">
    <property type="entry name" value="Kinesin_motor_dom_sf"/>
</dbReference>
<dbReference type="Proteomes" id="UP001335648">
    <property type="component" value="Unassembled WGS sequence"/>
</dbReference>
<dbReference type="SUPFAM" id="SSF52540">
    <property type="entry name" value="P-loop containing nucleoside triphosphate hydrolases"/>
    <property type="match status" value="1"/>
</dbReference>